<dbReference type="AlphaFoldDB" id="A0A1F6DRM9"/>
<dbReference type="PANTHER" id="PTHR48100">
    <property type="entry name" value="BROAD-SPECIFICITY PHOSPHATASE YOR283W-RELATED"/>
    <property type="match status" value="1"/>
</dbReference>
<feature type="binding site" evidence="3">
    <location>
        <begin position="8"/>
        <end position="15"/>
    </location>
    <ligand>
        <name>substrate</name>
    </ligand>
</feature>
<evidence type="ECO:0000256" key="2">
    <source>
        <dbReference type="ARBA" id="ARBA00023235"/>
    </source>
</evidence>
<dbReference type="InterPro" id="IPR013078">
    <property type="entry name" value="His_Pase_superF_clade-1"/>
</dbReference>
<keyword evidence="2" id="KW-0413">Isomerase</keyword>
<dbReference type="CDD" id="cd07067">
    <property type="entry name" value="HP_PGM_like"/>
    <property type="match status" value="1"/>
</dbReference>
<dbReference type="SUPFAM" id="SSF53254">
    <property type="entry name" value="Phosphoglycerate mutase-like"/>
    <property type="match status" value="1"/>
</dbReference>
<feature type="binding site" evidence="3">
    <location>
        <position position="57"/>
    </location>
    <ligand>
        <name>substrate</name>
    </ligand>
</feature>
<keyword evidence="1" id="KW-0324">Glycolysis</keyword>
<dbReference type="Gene3D" id="3.40.50.1240">
    <property type="entry name" value="Phosphoglycerate mutase-like"/>
    <property type="match status" value="1"/>
</dbReference>
<comment type="caution">
    <text evidence="4">The sequence shown here is derived from an EMBL/GenBank/DDBJ whole genome shotgun (WGS) entry which is preliminary data.</text>
</comment>
<accession>A0A1F6DRM9</accession>
<evidence type="ECO:0000256" key="3">
    <source>
        <dbReference type="PIRSR" id="PIRSR613078-2"/>
    </source>
</evidence>
<proteinExistence type="predicted"/>
<dbReference type="GO" id="GO:0005737">
    <property type="term" value="C:cytoplasm"/>
    <property type="evidence" value="ECO:0007669"/>
    <property type="project" value="TreeGrafter"/>
</dbReference>
<dbReference type="PROSITE" id="PS00175">
    <property type="entry name" value="PG_MUTASE"/>
    <property type="match status" value="1"/>
</dbReference>
<protein>
    <recommendedName>
        <fullName evidence="6">Phosphoglycerate mutase</fullName>
    </recommendedName>
</protein>
<gene>
    <name evidence="4" type="ORF">A3C18_03920</name>
</gene>
<evidence type="ECO:0000313" key="5">
    <source>
        <dbReference type="Proteomes" id="UP000178328"/>
    </source>
</evidence>
<dbReference type="EMBL" id="MFLH01000044">
    <property type="protein sequence ID" value="OGG63967.1"/>
    <property type="molecule type" value="Genomic_DNA"/>
</dbReference>
<dbReference type="InterPro" id="IPR050275">
    <property type="entry name" value="PGM_Phosphatase"/>
</dbReference>
<dbReference type="PANTHER" id="PTHR48100:SF1">
    <property type="entry name" value="HISTIDINE PHOSPHATASE FAMILY PROTEIN-RELATED"/>
    <property type="match status" value="1"/>
</dbReference>
<sequence length="219" mass="24553">MKTIYLVRHGESENNASGTYNTPDAPLSERGRAQAEEIAARCSKLPIDAIVSSTIVRANDTAEVISARIGKPIEFSDLFLERRMASSLQGRLRKDPDVLQAMSEINANLEVPGYRYEDGENFEDLKERVLASLKYLEERSEENILVVTHGFFMHIIAAAVIFGEELSGAECRKIFRGLQVMRNTGITVLAFEDDDVRNSIDGLGSRWQLRVWNDHAHLG</sequence>
<dbReference type="STRING" id="1798494.A3C18_03920"/>
<name>A0A1F6DRM9_9BACT</name>
<dbReference type="InterPro" id="IPR029033">
    <property type="entry name" value="His_PPase_superfam"/>
</dbReference>
<evidence type="ECO:0008006" key="6">
    <source>
        <dbReference type="Google" id="ProtNLM"/>
    </source>
</evidence>
<dbReference type="GO" id="GO:0016791">
    <property type="term" value="F:phosphatase activity"/>
    <property type="evidence" value="ECO:0007669"/>
    <property type="project" value="TreeGrafter"/>
</dbReference>
<evidence type="ECO:0000313" key="4">
    <source>
        <dbReference type="EMBL" id="OGG63967.1"/>
    </source>
</evidence>
<dbReference type="Pfam" id="PF00300">
    <property type="entry name" value="His_Phos_1"/>
    <property type="match status" value="1"/>
</dbReference>
<dbReference type="SMART" id="SM00855">
    <property type="entry name" value="PGAM"/>
    <property type="match status" value="1"/>
</dbReference>
<dbReference type="InterPro" id="IPR001345">
    <property type="entry name" value="PG/BPGM_mutase_AS"/>
</dbReference>
<evidence type="ECO:0000256" key="1">
    <source>
        <dbReference type="ARBA" id="ARBA00023152"/>
    </source>
</evidence>
<dbReference type="Proteomes" id="UP000178328">
    <property type="component" value="Unassembled WGS sequence"/>
</dbReference>
<organism evidence="4 5">
    <name type="scientific">Candidatus Kaiserbacteria bacterium RIFCSPHIGHO2_02_FULL_54_11b</name>
    <dbReference type="NCBI Taxonomy" id="1798494"/>
    <lineage>
        <taxon>Bacteria</taxon>
        <taxon>Candidatus Kaiseribacteriota</taxon>
    </lineage>
</organism>
<reference evidence="4 5" key="1">
    <citation type="journal article" date="2016" name="Nat. Commun.">
        <title>Thousands of microbial genomes shed light on interconnected biogeochemical processes in an aquifer system.</title>
        <authorList>
            <person name="Anantharaman K."/>
            <person name="Brown C.T."/>
            <person name="Hug L.A."/>
            <person name="Sharon I."/>
            <person name="Castelle C.J."/>
            <person name="Probst A.J."/>
            <person name="Thomas B.C."/>
            <person name="Singh A."/>
            <person name="Wilkins M.J."/>
            <person name="Karaoz U."/>
            <person name="Brodie E.L."/>
            <person name="Williams K.H."/>
            <person name="Hubbard S.S."/>
            <person name="Banfield J.F."/>
        </authorList>
    </citation>
    <scope>NUCLEOTIDE SEQUENCE [LARGE SCALE GENOMIC DNA]</scope>
</reference>